<dbReference type="CDD" id="cd11338">
    <property type="entry name" value="AmyAc_CMD"/>
    <property type="match status" value="1"/>
</dbReference>
<dbReference type="AlphaFoldDB" id="A0A0S7BFB8"/>
<dbReference type="PANTHER" id="PTHR10357:SF210">
    <property type="entry name" value="MALTODEXTRIN GLUCOSIDASE"/>
    <property type="match status" value="1"/>
</dbReference>
<dbReference type="Proteomes" id="UP000055060">
    <property type="component" value="Unassembled WGS sequence"/>
</dbReference>
<dbReference type="Pfam" id="PF02806">
    <property type="entry name" value="Alpha-amylase_C"/>
    <property type="match status" value="1"/>
</dbReference>
<evidence type="ECO:0000256" key="1">
    <source>
        <dbReference type="ARBA" id="ARBA00022801"/>
    </source>
</evidence>
<dbReference type="GO" id="GO:0005975">
    <property type="term" value="P:carbohydrate metabolic process"/>
    <property type="evidence" value="ECO:0007669"/>
    <property type="project" value="InterPro"/>
</dbReference>
<keyword evidence="2 4" id="KW-0326">Glycosidase</keyword>
<dbReference type="InterPro" id="IPR017853">
    <property type="entry name" value="GH"/>
</dbReference>
<dbReference type="PANTHER" id="PTHR10357">
    <property type="entry name" value="ALPHA-AMYLASE FAMILY MEMBER"/>
    <property type="match status" value="1"/>
</dbReference>
<evidence type="ECO:0000313" key="5">
    <source>
        <dbReference type="Proteomes" id="UP000055060"/>
    </source>
</evidence>
<keyword evidence="5" id="KW-1185">Reference proteome</keyword>
<feature type="domain" description="Glycosyl hydrolase family 13 catalytic" evidence="3">
    <location>
        <begin position="18"/>
        <end position="373"/>
    </location>
</feature>
<dbReference type="InterPro" id="IPR013780">
    <property type="entry name" value="Glyco_hydro_b"/>
</dbReference>
<dbReference type="Gene3D" id="3.90.400.10">
    <property type="entry name" value="Oligo-1,6-glucosidase, Domain 2"/>
    <property type="match status" value="1"/>
</dbReference>
<dbReference type="Pfam" id="PF00128">
    <property type="entry name" value="Alpha-amylase"/>
    <property type="match status" value="1"/>
</dbReference>
<gene>
    <name evidence="4" type="ORF">LARV_00226</name>
</gene>
<dbReference type="Gene3D" id="2.60.40.1180">
    <property type="entry name" value="Golgi alpha-mannosidase II"/>
    <property type="match status" value="1"/>
</dbReference>
<dbReference type="RefSeq" id="WP_075071911.1">
    <property type="nucleotide sequence ID" value="NZ_DF967972.1"/>
</dbReference>
<name>A0A0S7BFB8_9CHLR</name>
<dbReference type="SMART" id="SM00642">
    <property type="entry name" value="Aamy"/>
    <property type="match status" value="1"/>
</dbReference>
<accession>A0A0S7BFB8</accession>
<evidence type="ECO:0000313" key="4">
    <source>
        <dbReference type="EMBL" id="GAP12491.1"/>
    </source>
</evidence>
<dbReference type="Gene3D" id="3.20.20.80">
    <property type="entry name" value="Glycosidases"/>
    <property type="match status" value="1"/>
</dbReference>
<reference evidence="4" key="1">
    <citation type="submission" date="2015-07" db="EMBL/GenBank/DDBJ databases">
        <title>Draft Genome Sequences of Anaerolinea thermolimosa IMO-1, Bellilinea caldifistulae GOMI-1, Leptolinea tardivitalis YMTK-2, Levilinea saccharolytica KIBI-1,Longilinea arvoryzae KOME-1, Previously Described as Members of the Anaerolineaceae (Chloroflexi).</title>
        <authorList>
            <person name="Sekiguchi Y."/>
            <person name="Ohashi A."/>
            <person name="Matsuura N."/>
            <person name="Tourlousse M.D."/>
        </authorList>
    </citation>
    <scope>NUCLEOTIDE SEQUENCE [LARGE SCALE GENOMIC DNA]</scope>
    <source>
        <strain evidence="4">KOME-1</strain>
    </source>
</reference>
<dbReference type="SUPFAM" id="SSF51011">
    <property type="entry name" value="Glycosyl hydrolase domain"/>
    <property type="match status" value="1"/>
</dbReference>
<dbReference type="STRING" id="360412.LARV_00226"/>
<sequence length="466" mass="52971">MNPFNAVPDWVQDAVFYQIFPERFANGDPGNDPAWVLPWGTPPTPQTFMGGDLQGILDHLPYLRELGINAIYTTPIFAARSNHKYDTADYFKIDPAFGDLELFKRLVRTAHDNGIRIVLDAVFNHCGDGFWAFQDVISKGSASQYRDWFVLGDLPIAQDPPNYQTCGGAGFLPKLNLDNPEVRRHLLDAAVYWLKETGMDGWRLDVPWKVPLDFWREFRREVKAIRPDAYIVAESWRDPLYWLQGDTCDAVMNYPYRDYILDYCARDAMDAEDFDHFTRRLLADYGVLAPVQLNLLGSHDTARLLTLCGENTARAILAYICMLTGVGAPMIYYGDENGMRGANDPDCRRCMEWNPDEWNDAIRGALLKLIALRHAHPALRSGSYECLLTFNGVYAYRRRLAEDRVVVVTNPRNSQTGLRIPLPDEGDGEWVDVLSGQRYRSRAGQLVLPKLEAQQGLALIPSKRNI</sequence>
<dbReference type="SUPFAM" id="SSF51445">
    <property type="entry name" value="(Trans)glycosidases"/>
    <property type="match status" value="1"/>
</dbReference>
<dbReference type="EMBL" id="DF967972">
    <property type="protein sequence ID" value="GAP12491.1"/>
    <property type="molecule type" value="Genomic_DNA"/>
</dbReference>
<evidence type="ECO:0000256" key="2">
    <source>
        <dbReference type="ARBA" id="ARBA00023295"/>
    </source>
</evidence>
<proteinExistence type="predicted"/>
<dbReference type="InterPro" id="IPR006047">
    <property type="entry name" value="GH13_cat_dom"/>
</dbReference>
<keyword evidence="1" id="KW-0378">Hydrolase</keyword>
<dbReference type="InterPro" id="IPR006048">
    <property type="entry name" value="A-amylase/branching_C"/>
</dbReference>
<evidence type="ECO:0000259" key="3">
    <source>
        <dbReference type="SMART" id="SM00642"/>
    </source>
</evidence>
<protein>
    <submittedName>
        <fullName evidence="4">Glycosidase</fullName>
    </submittedName>
</protein>
<dbReference type="InterPro" id="IPR045857">
    <property type="entry name" value="O16G_dom_2"/>
</dbReference>
<dbReference type="OrthoDB" id="9805159at2"/>
<dbReference type="GO" id="GO:0016798">
    <property type="term" value="F:hydrolase activity, acting on glycosyl bonds"/>
    <property type="evidence" value="ECO:0007669"/>
    <property type="project" value="UniProtKB-KW"/>
</dbReference>
<organism evidence="4">
    <name type="scientific">Longilinea arvoryzae</name>
    <dbReference type="NCBI Taxonomy" id="360412"/>
    <lineage>
        <taxon>Bacteria</taxon>
        <taxon>Bacillati</taxon>
        <taxon>Chloroflexota</taxon>
        <taxon>Anaerolineae</taxon>
        <taxon>Anaerolineales</taxon>
        <taxon>Anaerolineaceae</taxon>
        <taxon>Longilinea</taxon>
    </lineage>
</organism>